<evidence type="ECO:0000313" key="6">
    <source>
        <dbReference type="Proteomes" id="UP001054846"/>
    </source>
</evidence>
<dbReference type="PRINTS" id="PR01210">
    <property type="entry name" value="GGTRANSPTASE"/>
</dbReference>
<dbReference type="PANTHER" id="PTHR43199">
    <property type="entry name" value="GLUTATHIONE HYDROLASE"/>
    <property type="match status" value="1"/>
</dbReference>
<dbReference type="Proteomes" id="UP001054846">
    <property type="component" value="Chromosome"/>
</dbReference>
<gene>
    <name evidence="5" type="ORF">ISF26_22395</name>
</gene>
<accession>A0ABY3PLK6</accession>
<dbReference type="SUPFAM" id="SSF56235">
    <property type="entry name" value="N-terminal nucleophile aminohydrolases (Ntn hydrolases)"/>
    <property type="match status" value="1"/>
</dbReference>
<dbReference type="Pfam" id="PF01019">
    <property type="entry name" value="G_glu_transpept"/>
    <property type="match status" value="1"/>
</dbReference>
<dbReference type="PANTHER" id="PTHR43199:SF1">
    <property type="entry name" value="GLUTATHIONE HYDROLASE PROENZYME"/>
    <property type="match status" value="1"/>
</dbReference>
<reference evidence="5 6" key="1">
    <citation type="journal article" date="2021" name="Genome Biol. Evol.">
        <title>Complete Genome Sequencing of a Novel Gloeobacter Species from a Waterfall Cave in Mexico.</title>
        <authorList>
            <person name="Saw J.H."/>
            <person name="Cardona T."/>
            <person name="Montejano G."/>
        </authorList>
    </citation>
    <scope>NUCLEOTIDE SEQUENCE [LARGE SCALE GENOMIC DNA]</scope>
    <source>
        <strain evidence="5">MG652769</strain>
    </source>
</reference>
<evidence type="ECO:0000256" key="3">
    <source>
        <dbReference type="ARBA" id="ARBA00022801"/>
    </source>
</evidence>
<dbReference type="InterPro" id="IPR029055">
    <property type="entry name" value="Ntn_hydrolases_N"/>
</dbReference>
<comment type="similarity">
    <text evidence="1">Belongs to the gamma-glutamyltransferase family.</text>
</comment>
<evidence type="ECO:0000256" key="1">
    <source>
        <dbReference type="ARBA" id="ARBA00009381"/>
    </source>
</evidence>
<name>A0ABY3PLK6_9CYAN</name>
<keyword evidence="6" id="KW-1185">Reference proteome</keyword>
<dbReference type="InterPro" id="IPR051792">
    <property type="entry name" value="GGT_bact"/>
</dbReference>
<keyword evidence="4" id="KW-0865">Zymogen</keyword>
<organism evidence="5 6">
    <name type="scientific">Gloeobacter morelensis MG652769</name>
    <dbReference type="NCBI Taxonomy" id="2781736"/>
    <lineage>
        <taxon>Bacteria</taxon>
        <taxon>Bacillati</taxon>
        <taxon>Cyanobacteriota</taxon>
        <taxon>Cyanophyceae</taxon>
        <taxon>Gloeobacterales</taxon>
        <taxon>Gloeobacteraceae</taxon>
        <taxon>Gloeobacter</taxon>
        <taxon>Gloeobacter morelensis</taxon>
    </lineage>
</organism>
<dbReference type="Gene3D" id="1.10.246.130">
    <property type="match status" value="1"/>
</dbReference>
<dbReference type="EMBL" id="CP063845">
    <property type="protein sequence ID" value="UFP94458.1"/>
    <property type="molecule type" value="Genomic_DNA"/>
</dbReference>
<sequence>MGTRTTLSTTCGVIAAGHAETAAAGVEILRQGGNAFDAAVAGLLASFVAEATLTSAGGSGFLLAHTATGEDILFDFFSQTPLHRRAAREVHFYPVSVNFGDAAQEFHIGPGSMAVPGNVAGLFHVHRRLGRLPMAVVAAPAVALARSGLLVTDFQSFCQSVLEPILLATPEARQIFAPAGRLLAPGEHLAMPEFADTLEWLVAEGPAVFYEGELARRLAADSQRLGGHLTARDLREYRVIERVPLGCGYRGYRVLTNPEPSAGGTLIAFALRLLAQVDVSRLSYASPEHLGLLAGAMRLTDEARRHDFACGAEALLSDMTLERYVRRLTRPWGSTTHLSVLDEEGNAASVTSTNGEGSAYVIPGTGIMVNNMLGEDDLHPEGFESWVENRRIASMMAPSLVLEDGRPWVVLGSGGSKRIRTALLQVISNLVDFQMPLSEAVASPRLHWENHVLHLEPGLLAPTHSLHDAVIRWREQNFFFGGVHAVACDALGSLTGSGDGRRNGAARFS</sequence>
<keyword evidence="3" id="KW-0378">Hydrolase</keyword>
<evidence type="ECO:0000313" key="5">
    <source>
        <dbReference type="EMBL" id="UFP94458.1"/>
    </source>
</evidence>
<evidence type="ECO:0000256" key="2">
    <source>
        <dbReference type="ARBA" id="ARBA00022679"/>
    </source>
</evidence>
<dbReference type="InterPro" id="IPR043137">
    <property type="entry name" value="GGT_ssub_C"/>
</dbReference>
<dbReference type="Gene3D" id="3.60.20.40">
    <property type="match status" value="1"/>
</dbReference>
<protein>
    <submittedName>
        <fullName evidence="5">Gamma-glutamyltransferase</fullName>
    </submittedName>
</protein>
<evidence type="ECO:0000256" key="4">
    <source>
        <dbReference type="ARBA" id="ARBA00023145"/>
    </source>
</evidence>
<dbReference type="RefSeq" id="WP_230841512.1">
    <property type="nucleotide sequence ID" value="NZ_CP063845.1"/>
</dbReference>
<keyword evidence="2" id="KW-0808">Transferase</keyword>
<proteinExistence type="inferred from homology"/>
<dbReference type="InterPro" id="IPR043138">
    <property type="entry name" value="GGT_lsub"/>
</dbReference>